<dbReference type="PANTHER" id="PTHR32347">
    <property type="entry name" value="EFFLUX SYSTEM COMPONENT YKNX-RELATED"/>
    <property type="match status" value="1"/>
</dbReference>
<dbReference type="AlphaFoldDB" id="A0A154BMC8"/>
<dbReference type="InterPro" id="IPR058636">
    <property type="entry name" value="Beta-barrel_YknX"/>
</dbReference>
<feature type="domain" description="YknX-like beta-barrel" evidence="4">
    <location>
        <begin position="252"/>
        <end position="320"/>
    </location>
</feature>
<protein>
    <recommendedName>
        <fullName evidence="7">Secretion protein HlyD</fullName>
    </recommendedName>
</protein>
<evidence type="ECO:0000256" key="1">
    <source>
        <dbReference type="ARBA" id="ARBA00004196"/>
    </source>
</evidence>
<evidence type="ECO:0008006" key="7">
    <source>
        <dbReference type="Google" id="ProtNLM"/>
    </source>
</evidence>
<dbReference type="EMBL" id="LSGP01000026">
    <property type="protein sequence ID" value="KYZ75076.1"/>
    <property type="molecule type" value="Genomic_DNA"/>
</dbReference>
<evidence type="ECO:0000259" key="4">
    <source>
        <dbReference type="Pfam" id="PF25990"/>
    </source>
</evidence>
<dbReference type="Proteomes" id="UP000076268">
    <property type="component" value="Unassembled WGS sequence"/>
</dbReference>
<dbReference type="Gene3D" id="6.10.140.1990">
    <property type="match status" value="1"/>
</dbReference>
<dbReference type="InterPro" id="IPR059052">
    <property type="entry name" value="HH_YbhG-like"/>
</dbReference>
<dbReference type="STRING" id="1794912.AXX12_14835"/>
<accession>A0A154BMC8</accession>
<evidence type="ECO:0000313" key="5">
    <source>
        <dbReference type="EMBL" id="KYZ75076.1"/>
    </source>
</evidence>
<dbReference type="OrthoDB" id="9778236at2"/>
<dbReference type="GO" id="GO:0030313">
    <property type="term" value="C:cell envelope"/>
    <property type="evidence" value="ECO:0007669"/>
    <property type="project" value="UniProtKB-SubCell"/>
</dbReference>
<feature type="domain" description="YbhG-like alpha-helical hairpin" evidence="3">
    <location>
        <begin position="74"/>
        <end position="200"/>
    </location>
</feature>
<reference evidence="5 6" key="1">
    <citation type="submission" date="2016-02" db="EMBL/GenBank/DDBJ databases">
        <title>Anaerosporomusa subterraneum gen. nov., sp. nov., a spore-forming obligate anaerobe isolated from saprolite.</title>
        <authorList>
            <person name="Choi J.K."/>
            <person name="Shah M."/>
            <person name="Yee N."/>
        </authorList>
    </citation>
    <scope>NUCLEOTIDE SEQUENCE [LARGE SCALE GENOMIC DNA]</scope>
    <source>
        <strain evidence="5 6">RU4</strain>
    </source>
</reference>
<dbReference type="PANTHER" id="PTHR32347:SF23">
    <property type="entry name" value="BLL5650 PROTEIN"/>
    <property type="match status" value="1"/>
</dbReference>
<sequence>MNKKAVVALVAVSLLAAAVGYKFLRPAEAGITATGTVEVTRADIMPKVNGYISEFNLQAGDTVKAGQVVARISRSDLEAQVLRDEAALARAVAQLNDLEEGPRSQERREIVANLDATRSVYQKAQVDYERYQTLHKQGAVSQQQLDTARSATDVAYNSMQALEQRLSLSDAGNRPKAIEAQRLEVERSKAVLAASKALVQDTVVASPVSGLVLTKNFENGEYINPGSALVTVGYMNDCWVKIYVPSTHLGLIKVGQPADVKVDSFPDKVFRGEIKEISQTAEFTPRQSITQRERANLVFAVKVKIENADGILKPGMPADVVIQ</sequence>
<evidence type="ECO:0000256" key="2">
    <source>
        <dbReference type="ARBA" id="ARBA00023054"/>
    </source>
</evidence>
<name>A0A154BMC8_ANASB</name>
<comment type="caution">
    <text evidence="5">The sequence shown here is derived from an EMBL/GenBank/DDBJ whole genome shotgun (WGS) entry which is preliminary data.</text>
</comment>
<organism evidence="5 6">
    <name type="scientific">Anaerosporomusa subterranea</name>
    <dbReference type="NCBI Taxonomy" id="1794912"/>
    <lineage>
        <taxon>Bacteria</taxon>
        <taxon>Bacillati</taxon>
        <taxon>Bacillota</taxon>
        <taxon>Negativicutes</taxon>
        <taxon>Acetonemataceae</taxon>
        <taxon>Anaerosporomusa</taxon>
    </lineage>
</organism>
<dbReference type="GO" id="GO:0019898">
    <property type="term" value="C:extrinsic component of membrane"/>
    <property type="evidence" value="ECO:0007669"/>
    <property type="project" value="InterPro"/>
</dbReference>
<comment type="subcellular location">
    <subcellularLocation>
        <location evidence="1">Cell envelope</location>
    </subcellularLocation>
</comment>
<dbReference type="GO" id="GO:1990195">
    <property type="term" value="C:macrolide transmembrane transporter complex"/>
    <property type="evidence" value="ECO:0007669"/>
    <property type="project" value="InterPro"/>
</dbReference>
<evidence type="ECO:0000313" key="6">
    <source>
        <dbReference type="Proteomes" id="UP000076268"/>
    </source>
</evidence>
<dbReference type="Gene3D" id="2.40.30.170">
    <property type="match status" value="1"/>
</dbReference>
<dbReference type="Pfam" id="PF25881">
    <property type="entry name" value="HH_YBHG"/>
    <property type="match status" value="1"/>
</dbReference>
<gene>
    <name evidence="5" type="ORF">AXX12_14835</name>
</gene>
<dbReference type="InterPro" id="IPR050465">
    <property type="entry name" value="UPF0194_transport"/>
</dbReference>
<dbReference type="Gene3D" id="2.40.50.100">
    <property type="match status" value="2"/>
</dbReference>
<proteinExistence type="predicted"/>
<evidence type="ECO:0000259" key="3">
    <source>
        <dbReference type="Pfam" id="PF25881"/>
    </source>
</evidence>
<keyword evidence="2" id="KW-0175">Coiled coil</keyword>
<dbReference type="InterPro" id="IPR030190">
    <property type="entry name" value="MacA_alpha-hairpin_sf"/>
</dbReference>
<dbReference type="GO" id="GO:1990961">
    <property type="term" value="P:xenobiotic detoxification by transmembrane export across the plasma membrane"/>
    <property type="evidence" value="ECO:0007669"/>
    <property type="project" value="InterPro"/>
</dbReference>
<keyword evidence="6" id="KW-1185">Reference proteome</keyword>
<dbReference type="SUPFAM" id="SSF111369">
    <property type="entry name" value="HlyD-like secretion proteins"/>
    <property type="match status" value="2"/>
</dbReference>
<dbReference type="Pfam" id="PF25990">
    <property type="entry name" value="Beta-barrel_YknX"/>
    <property type="match status" value="1"/>
</dbReference>